<reference evidence="2" key="1">
    <citation type="submission" date="2021-02" db="EMBL/GenBank/DDBJ databases">
        <authorList>
            <person name="Nowell W R."/>
        </authorList>
    </citation>
    <scope>NUCLEOTIDE SEQUENCE</scope>
</reference>
<evidence type="ECO:0000313" key="1">
    <source>
        <dbReference type="EMBL" id="CAF0749060.1"/>
    </source>
</evidence>
<dbReference type="EMBL" id="CAJOAZ010000015">
    <property type="protein sequence ID" value="CAF3489006.1"/>
    <property type="molecule type" value="Genomic_DNA"/>
</dbReference>
<organism evidence="2 3">
    <name type="scientific">Adineta steineri</name>
    <dbReference type="NCBI Taxonomy" id="433720"/>
    <lineage>
        <taxon>Eukaryota</taxon>
        <taxon>Metazoa</taxon>
        <taxon>Spiralia</taxon>
        <taxon>Gnathifera</taxon>
        <taxon>Rotifera</taxon>
        <taxon>Eurotatoria</taxon>
        <taxon>Bdelloidea</taxon>
        <taxon>Adinetida</taxon>
        <taxon>Adinetidae</taxon>
        <taxon>Adineta</taxon>
    </lineage>
</organism>
<dbReference type="InterPro" id="IPR027417">
    <property type="entry name" value="P-loop_NTPase"/>
</dbReference>
<evidence type="ECO:0000313" key="3">
    <source>
        <dbReference type="Proteomes" id="UP000663844"/>
    </source>
</evidence>
<gene>
    <name evidence="1" type="ORF">JYZ213_LOCUS2365</name>
    <name evidence="2" type="ORF">OXD698_LOCUS611</name>
</gene>
<evidence type="ECO:0000313" key="2">
    <source>
        <dbReference type="EMBL" id="CAF3489006.1"/>
    </source>
</evidence>
<dbReference type="Gene3D" id="1.10.8.60">
    <property type="match status" value="1"/>
</dbReference>
<proteinExistence type="predicted"/>
<name>A0A818GBC8_9BILA</name>
<sequence length="89" mass="10099">MNTRFVYGCNTETDNIRPGIVIATTNRQRLIDLPLYLRAQLEHEVLINTPDADERFNILGKCTTNMVLANDVDLGKIADETFGYARKLL</sequence>
<dbReference type="AlphaFoldDB" id="A0A818GBC8"/>
<dbReference type="Gene3D" id="3.40.50.300">
    <property type="entry name" value="P-loop containing nucleotide triphosphate hydrolases"/>
    <property type="match status" value="1"/>
</dbReference>
<accession>A0A818GBC8</accession>
<dbReference type="Proteomes" id="UP000663845">
    <property type="component" value="Unassembled WGS sequence"/>
</dbReference>
<protein>
    <submittedName>
        <fullName evidence="2">Uncharacterized protein</fullName>
    </submittedName>
</protein>
<dbReference type="SUPFAM" id="SSF52540">
    <property type="entry name" value="P-loop containing nucleoside triphosphate hydrolases"/>
    <property type="match status" value="1"/>
</dbReference>
<dbReference type="EMBL" id="CAJNOG010000012">
    <property type="protein sequence ID" value="CAF0749060.1"/>
    <property type="molecule type" value="Genomic_DNA"/>
</dbReference>
<comment type="caution">
    <text evidence="2">The sequence shown here is derived from an EMBL/GenBank/DDBJ whole genome shotgun (WGS) entry which is preliminary data.</text>
</comment>
<dbReference type="Proteomes" id="UP000663844">
    <property type="component" value="Unassembled WGS sequence"/>
</dbReference>